<reference evidence="2" key="1">
    <citation type="submission" date="2021-02" db="EMBL/GenBank/DDBJ databases">
        <authorList>
            <person name="Dougan E. K."/>
            <person name="Rhodes N."/>
            <person name="Thang M."/>
            <person name="Chan C."/>
        </authorList>
    </citation>
    <scope>NUCLEOTIDE SEQUENCE</scope>
</reference>
<gene>
    <name evidence="2" type="ORF">PGLA2088_LOCUS45948</name>
</gene>
<comment type="caution">
    <text evidence="2">The sequence shown here is derived from an EMBL/GenBank/DDBJ whole genome shotgun (WGS) entry which is preliminary data.</text>
</comment>
<feature type="region of interest" description="Disordered" evidence="1">
    <location>
        <begin position="265"/>
        <end position="295"/>
    </location>
</feature>
<evidence type="ECO:0000313" key="3">
    <source>
        <dbReference type="Proteomes" id="UP000626109"/>
    </source>
</evidence>
<dbReference type="Proteomes" id="UP000626109">
    <property type="component" value="Unassembled WGS sequence"/>
</dbReference>
<feature type="non-terminal residue" evidence="2">
    <location>
        <position position="1"/>
    </location>
</feature>
<proteinExistence type="predicted"/>
<organism evidence="2 3">
    <name type="scientific">Polarella glacialis</name>
    <name type="common">Dinoflagellate</name>
    <dbReference type="NCBI Taxonomy" id="89957"/>
    <lineage>
        <taxon>Eukaryota</taxon>
        <taxon>Sar</taxon>
        <taxon>Alveolata</taxon>
        <taxon>Dinophyceae</taxon>
        <taxon>Suessiales</taxon>
        <taxon>Suessiaceae</taxon>
        <taxon>Polarella</taxon>
    </lineage>
</organism>
<sequence length="295" mass="31794">MFNDSCRPTVTLVRTEPLTEGIFAMVVAARDGVVSGQDVMLCYDSLLMACLCAVNTSSGDTPTRMLHSPTLSEGGIRAGRRSVQAVRRGAVRARHAQVGPSAWEHVEVMLDDDHGELESVASLLLAESGRFRAATFARLPALNLGQQDSPLAAASGSWRPYRGGVELTFEAEEEANIEEVVVVYRLRRNHLVADEAFLPDGLAQEYSLCRPDQDSESHSMSAAVLMDAEEELAARPVIPSGPDLEAEVSPGSGNEMCCAVVGLIEDGDSGEEDSEIEEHLFPEEAPEEVKNRAAK</sequence>
<name>A0A813LK24_POLGL</name>
<protein>
    <submittedName>
        <fullName evidence="2">Uncharacterized protein</fullName>
    </submittedName>
</protein>
<dbReference type="AlphaFoldDB" id="A0A813LK24"/>
<evidence type="ECO:0000256" key="1">
    <source>
        <dbReference type="SAM" id="MobiDB-lite"/>
    </source>
</evidence>
<feature type="compositionally biased region" description="Basic and acidic residues" evidence="1">
    <location>
        <begin position="277"/>
        <end position="295"/>
    </location>
</feature>
<dbReference type="EMBL" id="CAJNNW010035980">
    <property type="protein sequence ID" value="CAE8731231.1"/>
    <property type="molecule type" value="Genomic_DNA"/>
</dbReference>
<feature type="compositionally biased region" description="Acidic residues" evidence="1">
    <location>
        <begin position="265"/>
        <end position="276"/>
    </location>
</feature>
<accession>A0A813LK24</accession>
<evidence type="ECO:0000313" key="2">
    <source>
        <dbReference type="EMBL" id="CAE8731231.1"/>
    </source>
</evidence>